<dbReference type="EnsemblMetazoa" id="GPPI028049-RA">
    <property type="protein sequence ID" value="GPPI028049-PA"/>
    <property type="gene ID" value="GPPI028049"/>
</dbReference>
<accession>A0A1B0BF48</accession>
<evidence type="ECO:0000313" key="2">
    <source>
        <dbReference type="Proteomes" id="UP000092460"/>
    </source>
</evidence>
<dbReference type="AlphaFoldDB" id="A0A1B0BF48"/>
<sequence>MLKSEKNYDGEYKPRRRLKPNVTFSNSIYKHQAKNLRLLVNRALPTEIDIFHSFKTTNVYNYNLHQLHTIYSTWLQDFFFLFFDLLTTILPSSRESYDSLETLIGDNEEVECIEHVDILHMFTERTTKRSITMLIGRRTYFFHRTINIRFINVRHKKEQRENVI</sequence>
<keyword evidence="2" id="KW-1185">Reference proteome</keyword>
<dbReference type="Proteomes" id="UP000092460">
    <property type="component" value="Unassembled WGS sequence"/>
</dbReference>
<protein>
    <submittedName>
        <fullName evidence="1">Uncharacterized protein</fullName>
    </submittedName>
</protein>
<evidence type="ECO:0000313" key="1">
    <source>
        <dbReference type="EnsemblMetazoa" id="GPPI028049-PA"/>
    </source>
</evidence>
<dbReference type="VEuPathDB" id="VectorBase:GPPI028049"/>
<reference evidence="2" key="1">
    <citation type="submission" date="2015-01" db="EMBL/GenBank/DDBJ databases">
        <authorList>
            <person name="Aksoy S."/>
            <person name="Warren W."/>
            <person name="Wilson R.K."/>
        </authorList>
    </citation>
    <scope>NUCLEOTIDE SEQUENCE [LARGE SCALE GENOMIC DNA]</scope>
    <source>
        <strain evidence="2">IAEA</strain>
    </source>
</reference>
<dbReference type="EMBL" id="JXJN01013279">
    <property type="status" value="NOT_ANNOTATED_CDS"/>
    <property type="molecule type" value="Genomic_DNA"/>
</dbReference>
<proteinExistence type="predicted"/>
<dbReference type="EMBL" id="JXJN01013280">
    <property type="status" value="NOT_ANNOTATED_CDS"/>
    <property type="molecule type" value="Genomic_DNA"/>
</dbReference>
<name>A0A1B0BF48_9MUSC</name>
<reference evidence="1" key="2">
    <citation type="submission" date="2020-05" db="UniProtKB">
        <authorList>
            <consortium name="EnsemblMetazoa"/>
        </authorList>
    </citation>
    <scope>IDENTIFICATION</scope>
    <source>
        <strain evidence="1">IAEA</strain>
    </source>
</reference>
<organism evidence="1 2">
    <name type="scientific">Glossina palpalis gambiensis</name>
    <dbReference type="NCBI Taxonomy" id="67801"/>
    <lineage>
        <taxon>Eukaryota</taxon>
        <taxon>Metazoa</taxon>
        <taxon>Ecdysozoa</taxon>
        <taxon>Arthropoda</taxon>
        <taxon>Hexapoda</taxon>
        <taxon>Insecta</taxon>
        <taxon>Pterygota</taxon>
        <taxon>Neoptera</taxon>
        <taxon>Endopterygota</taxon>
        <taxon>Diptera</taxon>
        <taxon>Brachycera</taxon>
        <taxon>Muscomorpha</taxon>
        <taxon>Hippoboscoidea</taxon>
        <taxon>Glossinidae</taxon>
        <taxon>Glossina</taxon>
    </lineage>
</organism>